<dbReference type="InterPro" id="IPR001128">
    <property type="entry name" value="Cyt_P450"/>
</dbReference>
<dbReference type="CDD" id="cd05235">
    <property type="entry name" value="SDR_e1"/>
    <property type="match status" value="1"/>
</dbReference>
<keyword evidence="6" id="KW-1185">Reference proteome</keyword>
<keyword evidence="2" id="KW-0596">Phosphopantetheine</keyword>
<dbReference type="PANTHER" id="PTHR46696:SF1">
    <property type="entry name" value="CYTOCHROME P450 YJIB-RELATED"/>
    <property type="match status" value="1"/>
</dbReference>
<dbReference type="Gene3D" id="1.10.630.10">
    <property type="entry name" value="Cytochrome P450"/>
    <property type="match status" value="1"/>
</dbReference>
<reference evidence="5 6" key="1">
    <citation type="submission" date="2023-09" db="EMBL/GenBank/DDBJ databases">
        <title>Complete genome of Streptomyces roseicoloratus T14.</title>
        <authorList>
            <person name="Bashizi T."/>
            <person name="Kim M.-J."/>
            <person name="Lee G."/>
            <person name="Tagele S.B."/>
            <person name="Shin J.-H."/>
        </authorList>
    </citation>
    <scope>NUCLEOTIDE SEQUENCE [LARGE SCALE GENOMIC DNA]</scope>
    <source>
        <strain evidence="5 6">T14</strain>
    </source>
</reference>
<organism evidence="5 6">
    <name type="scientific">Streptomyces roseicoloratus</name>
    <dbReference type="NCBI Taxonomy" id="2508722"/>
    <lineage>
        <taxon>Bacteria</taxon>
        <taxon>Bacillati</taxon>
        <taxon>Actinomycetota</taxon>
        <taxon>Actinomycetes</taxon>
        <taxon>Kitasatosporales</taxon>
        <taxon>Streptomycetaceae</taxon>
        <taxon>Streptomyces</taxon>
    </lineage>
</organism>
<dbReference type="RefSeq" id="WP_309549990.1">
    <property type="nucleotide sequence ID" value="NZ_CP133762.1"/>
</dbReference>
<dbReference type="InterPro" id="IPR013120">
    <property type="entry name" value="FAR_NAD-bd"/>
</dbReference>
<dbReference type="Pfam" id="PF00067">
    <property type="entry name" value="p450"/>
    <property type="match status" value="1"/>
</dbReference>
<dbReference type="Proteomes" id="UP001250858">
    <property type="component" value="Chromosome"/>
</dbReference>
<evidence type="ECO:0000256" key="1">
    <source>
        <dbReference type="ARBA" id="ARBA00010617"/>
    </source>
</evidence>
<accession>A0ABY9S3V1</accession>
<dbReference type="PRINTS" id="PR00359">
    <property type="entry name" value="BP450"/>
</dbReference>
<dbReference type="InterPro" id="IPR036291">
    <property type="entry name" value="NAD(P)-bd_dom_sf"/>
</dbReference>
<feature type="domain" description="Thioester reductase (TE)" evidence="4">
    <location>
        <begin position="30"/>
        <end position="263"/>
    </location>
</feature>
<dbReference type="SUPFAM" id="SSF51735">
    <property type="entry name" value="NAD(P)-binding Rossmann-fold domains"/>
    <property type="match status" value="1"/>
</dbReference>
<dbReference type="SUPFAM" id="SSF48264">
    <property type="entry name" value="Cytochrome P450"/>
    <property type="match status" value="1"/>
</dbReference>
<evidence type="ECO:0000256" key="3">
    <source>
        <dbReference type="ARBA" id="ARBA00022553"/>
    </source>
</evidence>
<dbReference type="Pfam" id="PF07993">
    <property type="entry name" value="NAD_binding_4"/>
    <property type="match status" value="1"/>
</dbReference>
<proteinExistence type="inferred from homology"/>
<dbReference type="InterPro" id="IPR002397">
    <property type="entry name" value="Cyt_P450_B"/>
</dbReference>
<dbReference type="EMBL" id="CP133762">
    <property type="protein sequence ID" value="WMX48571.1"/>
    <property type="molecule type" value="Genomic_DNA"/>
</dbReference>
<name>A0ABY9S3V1_9ACTN</name>
<gene>
    <name evidence="5" type="ORF">RGF97_32455</name>
</gene>
<dbReference type="PANTHER" id="PTHR46696">
    <property type="entry name" value="P450, PUTATIVE (EUROFUNG)-RELATED"/>
    <property type="match status" value="1"/>
</dbReference>
<keyword evidence="3" id="KW-0597">Phosphoprotein</keyword>
<protein>
    <submittedName>
        <fullName evidence="5">Thioester reductase domain-containing protein</fullName>
    </submittedName>
</protein>
<evidence type="ECO:0000313" key="6">
    <source>
        <dbReference type="Proteomes" id="UP001250858"/>
    </source>
</evidence>
<dbReference type="CDD" id="cd11030">
    <property type="entry name" value="CYP105-like"/>
    <property type="match status" value="1"/>
</dbReference>
<evidence type="ECO:0000256" key="2">
    <source>
        <dbReference type="ARBA" id="ARBA00022450"/>
    </source>
</evidence>
<dbReference type="Gene3D" id="3.40.50.720">
    <property type="entry name" value="NAD(P)-binding Rossmann-like Domain"/>
    <property type="match status" value="1"/>
</dbReference>
<comment type="similarity">
    <text evidence="1">Belongs to the cytochrome P450 family.</text>
</comment>
<evidence type="ECO:0000259" key="4">
    <source>
        <dbReference type="Pfam" id="PF07993"/>
    </source>
</evidence>
<dbReference type="InterPro" id="IPR010080">
    <property type="entry name" value="Thioester_reductase-like_dom"/>
</dbReference>
<dbReference type="InterPro" id="IPR036396">
    <property type="entry name" value="Cyt_P450_sf"/>
</dbReference>
<evidence type="ECO:0000313" key="5">
    <source>
        <dbReference type="EMBL" id="WMX48571.1"/>
    </source>
</evidence>
<dbReference type="NCBIfam" id="TIGR01746">
    <property type="entry name" value="Thioester-redct"/>
    <property type="match status" value="1"/>
</dbReference>
<sequence length="804" mass="88536">MTADAVLPADVVPEEGALPATTGPYGTVLLTGGTGYTGAFLLRELLDRSSATVHVLVRADGPEQAHERVRANLADYGLLRDGDERRIVGVPGDTGRPYLGLTKARYHRLAADVELIIHNAAISSWIVPYAKIKPVNVFGALEVLRLACRTRVKAVHFVSTIGVYPGHEGQRSWPETRLTEAEHVVGGYRQSKWVADSLMLQARDRGVPTHVYRLGAITGSQTTGACSPDTFINHLIKGCVQLGAYLDYDLLLDLVPVDFCAATVVHTALSGGREEAVFNVPGAGSVGMNEIFELIVAYGYPLRRLDYRSWYRELATAVERGDENELAIYLPLFGADQPAEEVGYLGGRPEFRTGNLRAALQGSGIECSPVDRRLFDLYLDYFVSTGFLPAPRRHRPHPDPEDRVMTAPAAPAAPAFPMPRRHPLDPPPQYRELSAEQPVFQVLTPRGEAVWVVTRHADVRAVLTDTRFSSDPKTPGYPSYISGDTPLPPGFFLNQDEPDHGRLRRLVTREFLITQMEAKRPRMKAILDTLLDEMTREGNTADLVKQLALPMAATVMCELLDVPYEDHRIFVTLTDTILDRSSTPEQAEGAARDLMAYFDEVVTAREKQPTDDMLGRLVAQEEAGRINHDEFVGLAALLMLSGYDTMAQMIGLGTATLLEHPDQLDDLKADPSLYPQAIEELLRYLSINHAGLPRAATEDLTVGGQEIKAGDGVLVMINAANRDAAVFEEPDTFDIHRKDPQAHVAFGHGFHKCIGLTLARVELSTVFAGLFDRLPTLRLAAPLEDLPFRHDMVLYGVRGLPVTW</sequence>